<dbReference type="PRINTS" id="PR00039">
    <property type="entry name" value="HTHLYSR"/>
</dbReference>
<feature type="domain" description="HTH lysR-type" evidence="5">
    <location>
        <begin position="11"/>
        <end position="68"/>
    </location>
</feature>
<dbReference type="KEGG" id="bmu:Bmul_5525"/>
<evidence type="ECO:0000256" key="1">
    <source>
        <dbReference type="ARBA" id="ARBA00009437"/>
    </source>
</evidence>
<dbReference type="SUPFAM" id="SSF53850">
    <property type="entry name" value="Periplasmic binding protein-like II"/>
    <property type="match status" value="1"/>
</dbReference>
<keyword evidence="2" id="KW-0805">Transcription regulation</keyword>
<dbReference type="STRING" id="395019.BMULJ_05970"/>
<dbReference type="CDD" id="cd08432">
    <property type="entry name" value="PBP2_GcdR_TrpI_HvrB_AmpR_like"/>
    <property type="match status" value="1"/>
</dbReference>
<dbReference type="Pfam" id="PF03466">
    <property type="entry name" value="LysR_substrate"/>
    <property type="match status" value="1"/>
</dbReference>
<evidence type="ECO:0000259" key="5">
    <source>
        <dbReference type="PROSITE" id="PS50931"/>
    </source>
</evidence>
<dbReference type="InterPro" id="IPR058163">
    <property type="entry name" value="LysR-type_TF_proteobact-type"/>
</dbReference>
<keyword evidence="7" id="KW-1185">Reference proteome</keyword>
<keyword evidence="4" id="KW-0804">Transcription</keyword>
<dbReference type="EMBL" id="AP009387">
    <property type="protein sequence ID" value="BAG47773.1"/>
    <property type="molecule type" value="Genomic_DNA"/>
</dbReference>
<comment type="similarity">
    <text evidence="1">Belongs to the LysR transcriptional regulatory family.</text>
</comment>
<dbReference type="GO" id="GO:0003700">
    <property type="term" value="F:DNA-binding transcription factor activity"/>
    <property type="evidence" value="ECO:0007669"/>
    <property type="project" value="InterPro"/>
</dbReference>
<evidence type="ECO:0000256" key="2">
    <source>
        <dbReference type="ARBA" id="ARBA00023015"/>
    </source>
</evidence>
<dbReference type="NCBIfam" id="NF008352">
    <property type="entry name" value="PRK11139.1"/>
    <property type="match status" value="1"/>
</dbReference>
<dbReference type="PROSITE" id="PS50931">
    <property type="entry name" value="HTH_LYSR"/>
    <property type="match status" value="1"/>
</dbReference>
<organism evidence="6 7">
    <name type="scientific">Burkholderia multivorans (strain ATCC 17616 / 249)</name>
    <dbReference type="NCBI Taxonomy" id="395019"/>
    <lineage>
        <taxon>Bacteria</taxon>
        <taxon>Pseudomonadati</taxon>
        <taxon>Pseudomonadota</taxon>
        <taxon>Betaproteobacteria</taxon>
        <taxon>Burkholderiales</taxon>
        <taxon>Burkholderiaceae</taxon>
        <taxon>Burkholderia</taxon>
        <taxon>Burkholderia cepacia complex</taxon>
    </lineage>
</organism>
<dbReference type="eggNOG" id="COG0583">
    <property type="taxonomic scope" value="Bacteria"/>
</dbReference>
<dbReference type="InterPro" id="IPR036388">
    <property type="entry name" value="WH-like_DNA-bd_sf"/>
</dbReference>
<evidence type="ECO:0000256" key="4">
    <source>
        <dbReference type="ARBA" id="ARBA00023163"/>
    </source>
</evidence>
<dbReference type="Pfam" id="PF00126">
    <property type="entry name" value="HTH_1"/>
    <property type="match status" value="1"/>
</dbReference>
<name>A0A0H3KVR0_BURM1</name>
<dbReference type="InterPro" id="IPR036390">
    <property type="entry name" value="WH_DNA-bd_sf"/>
</dbReference>
<dbReference type="Gene3D" id="1.10.10.10">
    <property type="entry name" value="Winged helix-like DNA-binding domain superfamily/Winged helix DNA-binding domain"/>
    <property type="match status" value="1"/>
</dbReference>
<proteinExistence type="inferred from homology"/>
<dbReference type="InterPro" id="IPR005119">
    <property type="entry name" value="LysR_subst-bd"/>
</dbReference>
<sequence>MKPPKSHSSLPSLRALRYFVSVGKHRSIKAAAAELHVTASAISQQILKLEDELGVSLLHRSARGIDITPHGMRYMQELNQVFDRILRATDRLRSNANHTEIVTVSCAHSFAMQWLVPRLAQLAIAEPTVDLRISTTNRYAAFAEDQIDFAVRHGTGRYHGLHSELLLDDPLSPVCNPRLIKQIGPFSSFSDLVRTTLLHDERHNEWLAWLEKYRADGIRGNKGAIFTDSNVAIHAAMACHGVALARKSLVRSELDDGRLTILFDAPLTPEYAYYLVYPNETLDNPSAILFRKWIMKNVMQSLASSG</sequence>
<dbReference type="SUPFAM" id="SSF46785">
    <property type="entry name" value="Winged helix' DNA-binding domain"/>
    <property type="match status" value="1"/>
</dbReference>
<evidence type="ECO:0000256" key="3">
    <source>
        <dbReference type="ARBA" id="ARBA00023125"/>
    </source>
</evidence>
<evidence type="ECO:0000313" key="7">
    <source>
        <dbReference type="Proteomes" id="UP000008815"/>
    </source>
</evidence>
<dbReference type="PANTHER" id="PTHR30537:SF74">
    <property type="entry name" value="HTH-TYPE TRANSCRIPTIONAL REGULATOR TRPI"/>
    <property type="match status" value="1"/>
</dbReference>
<evidence type="ECO:0000313" key="6">
    <source>
        <dbReference type="EMBL" id="BAG47773.1"/>
    </source>
</evidence>
<dbReference type="RefSeq" id="WP_012217927.1">
    <property type="nucleotide sequence ID" value="NC_010087.1"/>
</dbReference>
<accession>A0A0H3KVR0</accession>
<dbReference type="Proteomes" id="UP000008815">
    <property type="component" value="Chromosome 3"/>
</dbReference>
<dbReference type="HOGENOM" id="CLU_039613_37_0_4"/>
<dbReference type="PANTHER" id="PTHR30537">
    <property type="entry name" value="HTH-TYPE TRANSCRIPTIONAL REGULATOR"/>
    <property type="match status" value="1"/>
</dbReference>
<dbReference type="InterPro" id="IPR000847">
    <property type="entry name" value="LysR_HTH_N"/>
</dbReference>
<dbReference type="FunFam" id="1.10.10.10:FF:000001">
    <property type="entry name" value="LysR family transcriptional regulator"/>
    <property type="match status" value="1"/>
</dbReference>
<dbReference type="Gene3D" id="3.40.190.10">
    <property type="entry name" value="Periplasmic binding protein-like II"/>
    <property type="match status" value="2"/>
</dbReference>
<keyword evidence="3" id="KW-0238">DNA-binding</keyword>
<protein>
    <submittedName>
        <fullName evidence="6">LysR family transcriptional regulator</fullName>
    </submittedName>
</protein>
<gene>
    <name evidence="6" type="ordered locus">BMULJ_05970</name>
</gene>
<reference evidence="6 7" key="1">
    <citation type="submission" date="2007-04" db="EMBL/GenBank/DDBJ databases">
        <title>Complete genome sequence of Burkholderia multivorans ATCC 17616.</title>
        <authorList>
            <person name="Ohtsubo Y."/>
            <person name="Yamashita A."/>
            <person name="Kurokawa K."/>
            <person name="Takami H."/>
            <person name="Yuhara S."/>
            <person name="Nishiyama E."/>
            <person name="Endo R."/>
            <person name="Miyazaki R."/>
            <person name="Ono A."/>
            <person name="Yano K."/>
            <person name="Ito M."/>
            <person name="Sota M."/>
            <person name="Yuji N."/>
            <person name="Hattori M."/>
            <person name="Tsuda M."/>
        </authorList>
    </citation>
    <scope>NUCLEOTIDE SEQUENCE [LARGE SCALE GENOMIC DNA]</scope>
    <source>
        <strain evidence="7">ATCC 17616 / 249</strain>
    </source>
</reference>
<dbReference type="AlphaFoldDB" id="A0A0H3KVR0"/>
<dbReference type="GO" id="GO:0043565">
    <property type="term" value="F:sequence-specific DNA binding"/>
    <property type="evidence" value="ECO:0007669"/>
    <property type="project" value="TreeGrafter"/>
</dbReference>
<dbReference type="GO" id="GO:0006351">
    <property type="term" value="P:DNA-templated transcription"/>
    <property type="evidence" value="ECO:0007669"/>
    <property type="project" value="TreeGrafter"/>
</dbReference>
<dbReference type="KEGG" id="bmj:BMULJ_05970"/>